<dbReference type="RefSeq" id="XP_062703696.1">
    <property type="nucleotide sequence ID" value="XM_062847712.1"/>
</dbReference>
<dbReference type="SUPFAM" id="SSF56672">
    <property type="entry name" value="DNA/RNA polymerases"/>
    <property type="match status" value="1"/>
</dbReference>
<evidence type="ECO:0000313" key="2">
    <source>
        <dbReference type="Proteomes" id="UP000069940"/>
    </source>
</evidence>
<reference evidence="1" key="2">
    <citation type="submission" date="2025-05" db="UniProtKB">
        <authorList>
            <consortium name="EnsemblMetazoa"/>
        </authorList>
    </citation>
    <scope>IDENTIFICATION</scope>
    <source>
        <strain evidence="1">Foshan</strain>
    </source>
</reference>
<organism evidence="1 2">
    <name type="scientific">Aedes albopictus</name>
    <name type="common">Asian tiger mosquito</name>
    <name type="synonym">Stegomyia albopicta</name>
    <dbReference type="NCBI Taxonomy" id="7160"/>
    <lineage>
        <taxon>Eukaryota</taxon>
        <taxon>Metazoa</taxon>
        <taxon>Ecdysozoa</taxon>
        <taxon>Arthropoda</taxon>
        <taxon>Hexapoda</taxon>
        <taxon>Insecta</taxon>
        <taxon>Pterygota</taxon>
        <taxon>Neoptera</taxon>
        <taxon>Endopterygota</taxon>
        <taxon>Diptera</taxon>
        <taxon>Nematocera</taxon>
        <taxon>Culicoidea</taxon>
        <taxon>Culicidae</taxon>
        <taxon>Culicinae</taxon>
        <taxon>Aedini</taxon>
        <taxon>Aedes</taxon>
        <taxon>Stegomyia</taxon>
    </lineage>
</organism>
<proteinExistence type="predicted"/>
<dbReference type="InterPro" id="IPR043502">
    <property type="entry name" value="DNA/RNA_pol_sf"/>
</dbReference>
<dbReference type="CDD" id="cd01644">
    <property type="entry name" value="RT_pepA17"/>
    <property type="match status" value="1"/>
</dbReference>
<dbReference type="EnsemblMetazoa" id="AALFPA23_004056.R4812">
    <property type="protein sequence ID" value="AALFPA23_004056.P4812"/>
    <property type="gene ID" value="AALFPA23_004056"/>
</dbReference>
<accession>A0ABM1XYN5</accession>
<sequence length="499" mass="56022">MIGLSKAFATRRLRSLEQRLSKDESVKKQYHDFLHEYITLGHMAAVQEAEEDDAKACYLPHHPVLKESSSTTKVRVVFDGSAKTSSGHSLNDSLLVGPVVQDDLLSLILRFRKFPVALVADIEKMYRQVSMHPQDRPLQRILWRFHASEPIQTYELGTVTYGLAPSSFLATRTLLQLVEDEGCPFPKASAAIKKNVYVDDLIGGADSTEEAIQLREELGDLLQKCGFRFRKWCSNSLPVLAGLSPDELGMQSSMKFDPDESIKTLGIRWEPEADVFRFDFSVTVKDQPPTKRLILSAIAQLYDPLGVISPVVVEAKVLMQNLWLQTLGWDDVVSPDLQLRWTQFCEQLPHLTNFRLERFAFASGFQSAELHCFADSSETAYGACIYVRSEAADGHVQVSLLASKSRVAPLSSTNIPRLELCAALLASRLYEKIVNALDMEFQASFFWSDSTIVLQWLKAPPRTWKTFVANRIAEIQATTVGSHWQHVAGKENPADMVSR</sequence>
<evidence type="ECO:0000313" key="1">
    <source>
        <dbReference type="EnsemblMetazoa" id="AALFPA23_004056.P4812"/>
    </source>
</evidence>
<evidence type="ECO:0008006" key="3">
    <source>
        <dbReference type="Google" id="ProtNLM"/>
    </source>
</evidence>
<dbReference type="InterPro" id="IPR008042">
    <property type="entry name" value="Retrotrans_Pao"/>
</dbReference>
<protein>
    <recommendedName>
        <fullName evidence="3">Reverse transcriptase domain-containing protein</fullName>
    </recommendedName>
</protein>
<dbReference type="PANTHER" id="PTHR47331">
    <property type="entry name" value="PHD-TYPE DOMAIN-CONTAINING PROTEIN"/>
    <property type="match status" value="1"/>
</dbReference>
<dbReference type="GeneID" id="134286141"/>
<dbReference type="Proteomes" id="UP000069940">
    <property type="component" value="Unassembled WGS sequence"/>
</dbReference>
<reference evidence="2" key="1">
    <citation type="journal article" date="2015" name="Proc. Natl. Acad. Sci. U.S.A.">
        <title>Genome sequence of the Asian Tiger mosquito, Aedes albopictus, reveals insights into its biology, genetics, and evolution.</title>
        <authorList>
            <person name="Chen X.G."/>
            <person name="Jiang X."/>
            <person name="Gu J."/>
            <person name="Xu M."/>
            <person name="Wu Y."/>
            <person name="Deng Y."/>
            <person name="Zhang C."/>
            <person name="Bonizzoni M."/>
            <person name="Dermauw W."/>
            <person name="Vontas J."/>
            <person name="Armbruster P."/>
            <person name="Huang X."/>
            <person name="Yang Y."/>
            <person name="Zhang H."/>
            <person name="He W."/>
            <person name="Peng H."/>
            <person name="Liu Y."/>
            <person name="Wu K."/>
            <person name="Chen J."/>
            <person name="Lirakis M."/>
            <person name="Topalis P."/>
            <person name="Van Leeuwen T."/>
            <person name="Hall A.B."/>
            <person name="Jiang X."/>
            <person name="Thorpe C."/>
            <person name="Mueller R.L."/>
            <person name="Sun C."/>
            <person name="Waterhouse R.M."/>
            <person name="Yan G."/>
            <person name="Tu Z.J."/>
            <person name="Fang X."/>
            <person name="James A.A."/>
        </authorList>
    </citation>
    <scope>NUCLEOTIDE SEQUENCE [LARGE SCALE GENOMIC DNA]</scope>
    <source>
        <strain evidence="2">Foshan</strain>
    </source>
</reference>
<name>A0ABM1XYN5_AEDAL</name>
<dbReference type="Pfam" id="PF05380">
    <property type="entry name" value="Peptidase_A17"/>
    <property type="match status" value="1"/>
</dbReference>
<keyword evidence="2" id="KW-1185">Reference proteome</keyword>
<dbReference type="PANTHER" id="PTHR47331:SF1">
    <property type="entry name" value="GAG-LIKE PROTEIN"/>
    <property type="match status" value="1"/>
</dbReference>